<dbReference type="InterPro" id="IPR011701">
    <property type="entry name" value="MFS"/>
</dbReference>
<evidence type="ECO:0000256" key="9">
    <source>
        <dbReference type="SAM" id="MobiDB-lite"/>
    </source>
</evidence>
<dbReference type="GO" id="GO:0030246">
    <property type="term" value="F:carbohydrate binding"/>
    <property type="evidence" value="ECO:0007669"/>
    <property type="project" value="InterPro"/>
</dbReference>
<dbReference type="Pfam" id="PF01263">
    <property type="entry name" value="Aldose_epim"/>
    <property type="match status" value="1"/>
</dbReference>
<organism evidence="12 13">
    <name type="scientific">Trichophyton rubrum</name>
    <name type="common">Athlete's foot fungus</name>
    <name type="synonym">Epidermophyton rubrum</name>
    <dbReference type="NCBI Taxonomy" id="5551"/>
    <lineage>
        <taxon>Eukaryota</taxon>
        <taxon>Fungi</taxon>
        <taxon>Dikarya</taxon>
        <taxon>Ascomycota</taxon>
        <taxon>Pezizomycotina</taxon>
        <taxon>Eurotiomycetes</taxon>
        <taxon>Eurotiomycetidae</taxon>
        <taxon>Onygenales</taxon>
        <taxon>Arthrodermataceae</taxon>
        <taxon>Trichophyton</taxon>
    </lineage>
</organism>
<dbReference type="CDD" id="cd09020">
    <property type="entry name" value="D-hex-6-P-epi_like"/>
    <property type="match status" value="1"/>
</dbReference>
<evidence type="ECO:0000256" key="10">
    <source>
        <dbReference type="SAM" id="Phobius"/>
    </source>
</evidence>
<keyword evidence="8" id="KW-0413">Isomerase</keyword>
<dbReference type="AlphaFoldDB" id="A0A178EW93"/>
<dbReference type="GO" id="GO:0016020">
    <property type="term" value="C:membrane"/>
    <property type="evidence" value="ECO:0007669"/>
    <property type="project" value="UniProtKB-SubCell"/>
</dbReference>
<dbReference type="InterPro" id="IPR036259">
    <property type="entry name" value="MFS_trans_sf"/>
</dbReference>
<feature type="transmembrane region" description="Helical" evidence="10">
    <location>
        <begin position="609"/>
        <end position="631"/>
    </location>
</feature>
<evidence type="ECO:0000256" key="7">
    <source>
        <dbReference type="ARBA" id="ARBA00023136"/>
    </source>
</evidence>
<dbReference type="GO" id="GO:0047938">
    <property type="term" value="F:glucose-6-phosphate 1-epimerase activity"/>
    <property type="evidence" value="ECO:0007669"/>
    <property type="project" value="UniProtKB-EC"/>
</dbReference>
<dbReference type="InterPro" id="IPR014718">
    <property type="entry name" value="GH-type_carb-bd"/>
</dbReference>
<feature type="transmembrane region" description="Helical" evidence="10">
    <location>
        <begin position="557"/>
        <end position="579"/>
    </location>
</feature>
<keyword evidence="5 10" id="KW-0812">Transmembrane</keyword>
<evidence type="ECO:0000256" key="2">
    <source>
        <dbReference type="ARBA" id="ARBA00004141"/>
    </source>
</evidence>
<dbReference type="EMBL" id="LHPM01000017">
    <property type="protein sequence ID" value="OAL64189.1"/>
    <property type="molecule type" value="Genomic_DNA"/>
</dbReference>
<evidence type="ECO:0000256" key="6">
    <source>
        <dbReference type="ARBA" id="ARBA00022989"/>
    </source>
</evidence>
<name>A0A178EW93_TRIRU</name>
<evidence type="ECO:0000313" key="13">
    <source>
        <dbReference type="Proteomes" id="UP000243015"/>
    </source>
</evidence>
<feature type="compositionally biased region" description="Basic and acidic residues" evidence="9">
    <location>
        <begin position="378"/>
        <end position="387"/>
    </location>
</feature>
<dbReference type="GO" id="GO:0022857">
    <property type="term" value="F:transmembrane transporter activity"/>
    <property type="evidence" value="ECO:0007669"/>
    <property type="project" value="InterPro"/>
</dbReference>
<dbReference type="VEuPathDB" id="FungiDB:TERG_05526"/>
<gene>
    <name evidence="12" type="ORF">A7C99_4846</name>
</gene>
<evidence type="ECO:0000256" key="1">
    <source>
        <dbReference type="ARBA" id="ARBA00001096"/>
    </source>
</evidence>
<evidence type="ECO:0000313" key="12">
    <source>
        <dbReference type="EMBL" id="OAL64189.1"/>
    </source>
</evidence>
<comment type="catalytic activity">
    <reaction evidence="1">
        <text>alpha-D-glucose 6-phosphate = beta-D-glucose 6-phosphate</text>
        <dbReference type="Rhea" id="RHEA:16249"/>
        <dbReference type="ChEBI" id="CHEBI:58225"/>
        <dbReference type="ChEBI" id="CHEBI:58247"/>
        <dbReference type="EC" id="5.1.3.15"/>
    </reaction>
</comment>
<dbReference type="InterPro" id="IPR011013">
    <property type="entry name" value="Gal_mutarotase_sf_dom"/>
</dbReference>
<dbReference type="GO" id="GO:0005737">
    <property type="term" value="C:cytoplasm"/>
    <property type="evidence" value="ECO:0007669"/>
    <property type="project" value="TreeGrafter"/>
</dbReference>
<dbReference type="PANTHER" id="PTHR11122:SF13">
    <property type="entry name" value="GLUCOSE-6-PHOSPHATE 1-EPIMERASE"/>
    <property type="match status" value="1"/>
</dbReference>
<protein>
    <recommendedName>
        <fullName evidence="4">glucose-6-phosphate 1-epimerase</fullName>
        <ecNumber evidence="4">5.1.3.15</ecNumber>
    </recommendedName>
</protein>
<comment type="subcellular location">
    <subcellularLocation>
        <location evidence="2">Membrane</location>
        <topology evidence="2">Multi-pass membrane protein</topology>
    </subcellularLocation>
</comment>
<dbReference type="InterPro" id="IPR025532">
    <property type="entry name" value="G6P_1-epimerase"/>
</dbReference>
<evidence type="ECO:0000256" key="4">
    <source>
        <dbReference type="ARBA" id="ARBA00012083"/>
    </source>
</evidence>
<dbReference type="EC" id="5.1.3.15" evidence="4"/>
<accession>A0A178EW93</accession>
<feature type="transmembrane region" description="Helical" evidence="10">
    <location>
        <begin position="467"/>
        <end position="485"/>
    </location>
</feature>
<reference evidence="12 13" key="1">
    <citation type="submission" date="2016-05" db="EMBL/GenBank/DDBJ databases">
        <title>Genome sequencing of Trichophyton rubrum CMCC(F)T1i isolated from hair.</title>
        <authorList>
            <person name="Zhan P."/>
            <person name="Tao Y."/>
            <person name="Liu W."/>
        </authorList>
    </citation>
    <scope>NUCLEOTIDE SEQUENCE [LARGE SCALE GENOMIC DNA]</scope>
    <source>
        <strain evidence="13">CMCC(F)T1i</strain>
    </source>
</reference>
<feature type="transmembrane region" description="Helical" evidence="10">
    <location>
        <begin position="826"/>
        <end position="853"/>
    </location>
</feature>
<proteinExistence type="inferred from homology"/>
<dbReference type="InterPro" id="IPR020846">
    <property type="entry name" value="MFS_dom"/>
</dbReference>
<feature type="transmembrane region" description="Helical" evidence="10">
    <location>
        <begin position="497"/>
        <end position="513"/>
    </location>
</feature>
<dbReference type="SUPFAM" id="SSF74650">
    <property type="entry name" value="Galactose mutarotase-like"/>
    <property type="match status" value="1"/>
</dbReference>
<feature type="region of interest" description="Disordered" evidence="9">
    <location>
        <begin position="346"/>
        <end position="417"/>
    </location>
</feature>
<dbReference type="Gene3D" id="1.20.1250.20">
    <property type="entry name" value="MFS general substrate transporter like domains"/>
    <property type="match status" value="1"/>
</dbReference>
<dbReference type="PROSITE" id="PS50850">
    <property type="entry name" value="MFS"/>
    <property type="match status" value="1"/>
</dbReference>
<evidence type="ECO:0000256" key="8">
    <source>
        <dbReference type="ARBA" id="ARBA00023235"/>
    </source>
</evidence>
<dbReference type="Pfam" id="PF07690">
    <property type="entry name" value="MFS_1"/>
    <property type="match status" value="1"/>
</dbReference>
<sequence length="929" mass="100487">MERSKKPTAIPVSSSAPGPSVFVLENRVEASLATGESITVNLFGATVTSWKLADGSEQLFLSEGAHLDGSKPIRGGIPLVFPVFGPPPKEHATSALPQHGFARNAYWEFLGKSTSETEGDASVKLDFGLSKGMLSDKFQKEWPFEFGLVYSVTLSPRSLITSLQVQNKGTTAFEFQSLLHTYFRVDDISKTCIAGLQSKSYVDKVRGASTFTEESDAIAISSEVDRVYQSLDPATPVVVTSSDKPVFSITREALTDMVVWNPWVEKAKGMADFTPDEAYKNMVCVEAGSVSGWQTLEPGDMWEGGQTIRCRTLESSEELLLPVSSKRGHGRYQLCLPCCSTLAGHGGTRGKSEEASNAMPATSTATTALALGRPSSGRPHDHEDGRRSSIPSLDAQGGDEEEARKDKSNDNRPASWSSLPKRNQLIILTIARLSEPLAQTSLQAYMFYQLKSFDPSLPDSTISAQTGILQAAFTGAQFVTAVIWGRLADAESIGRKRVLLIGLLGAGISTLGFGFSKSFAMAAFFRTLGGALNSNAGVMRTMISEIVVEKKYQSRAFLLLPMCFNVGVIIGPIMGGLLADPISNYQSIFGPGSWLGGADGVSWMVKWPFALPNLVTAGFILCSAIAISLGLEETHEVARSRKDLGLRIGKAISRYLGFSGYSDYQALDGLADPDTPDFFDMGPNGRPVSAQRLLNNENALPRRRKRLPFRQIWTRNVLLTLATHIFLNFHTSAFTALCFVFLPTPRAPGSQSSFFQFGGGLGMSSSKVGLATAIIGLIGLPIQIFIYPRIQWRLGTLRSFRIFLPFSPLAYLLAPFLVLLPDHPYIVWPALSAVIFLQVVSRTFSLPATVILVNNSVPDRSVLGTLHGVAQSASSASRTLGPLIAGWGLGLGLKHNIVGAIWWALAIEAFLGWLVTWTIFEGAGIEKPS</sequence>
<keyword evidence="7 10" id="KW-0472">Membrane</keyword>
<dbReference type="Proteomes" id="UP000243015">
    <property type="component" value="Unassembled WGS sequence"/>
</dbReference>
<evidence type="ECO:0000256" key="3">
    <source>
        <dbReference type="ARBA" id="ARBA00005866"/>
    </source>
</evidence>
<dbReference type="InterPro" id="IPR008183">
    <property type="entry name" value="Aldose_1/G6P_1-epimerase"/>
</dbReference>
<evidence type="ECO:0000259" key="11">
    <source>
        <dbReference type="PROSITE" id="PS50850"/>
    </source>
</evidence>
<dbReference type="VEuPathDB" id="FungiDB:TERG_05527"/>
<feature type="compositionally biased region" description="Low complexity" evidence="9">
    <location>
        <begin position="361"/>
        <end position="371"/>
    </location>
</feature>
<feature type="transmembrane region" description="Helical" evidence="10">
    <location>
        <begin position="768"/>
        <end position="788"/>
    </location>
</feature>
<feature type="transmembrane region" description="Helical" evidence="10">
    <location>
        <begin position="800"/>
        <end position="820"/>
    </location>
</feature>
<dbReference type="GO" id="GO:0005975">
    <property type="term" value="P:carbohydrate metabolic process"/>
    <property type="evidence" value="ECO:0007669"/>
    <property type="project" value="InterPro"/>
</dbReference>
<dbReference type="Gene3D" id="2.70.98.10">
    <property type="match status" value="1"/>
</dbReference>
<keyword evidence="6 10" id="KW-1133">Transmembrane helix</keyword>
<feature type="transmembrane region" description="Helical" evidence="10">
    <location>
        <begin position="712"/>
        <end position="742"/>
    </location>
</feature>
<dbReference type="PRINTS" id="PR01035">
    <property type="entry name" value="TCRTETA"/>
</dbReference>
<evidence type="ECO:0000256" key="5">
    <source>
        <dbReference type="ARBA" id="ARBA00022692"/>
    </source>
</evidence>
<dbReference type="InterPro" id="IPR001958">
    <property type="entry name" value="Tet-R_TetA/multi-R_MdtG-like"/>
</dbReference>
<feature type="domain" description="Major facilitator superfamily (MFS) profile" evidence="11">
    <location>
        <begin position="424"/>
        <end position="924"/>
    </location>
</feature>
<comment type="caution">
    <text evidence="12">The sequence shown here is derived from an EMBL/GenBank/DDBJ whole genome shotgun (WGS) entry which is preliminary data.</text>
</comment>
<comment type="similarity">
    <text evidence="3">Belongs to the glucose-6-phosphate 1-epimerase family.</text>
</comment>
<feature type="transmembrane region" description="Helical" evidence="10">
    <location>
        <begin position="900"/>
        <end position="920"/>
    </location>
</feature>
<dbReference type="SUPFAM" id="SSF103473">
    <property type="entry name" value="MFS general substrate transporter"/>
    <property type="match status" value="1"/>
</dbReference>
<feature type="transmembrane region" description="Helical" evidence="10">
    <location>
        <begin position="519"/>
        <end position="536"/>
    </location>
</feature>
<dbReference type="PANTHER" id="PTHR11122">
    <property type="entry name" value="APOSPORY-ASSOCIATED PROTEIN C-RELATED"/>
    <property type="match status" value="1"/>
</dbReference>